<comment type="caution">
    <text evidence="2">The sequence shown here is derived from an EMBL/GenBank/DDBJ whole genome shotgun (WGS) entry which is preliminary data.</text>
</comment>
<feature type="region of interest" description="Disordered" evidence="1">
    <location>
        <begin position="101"/>
        <end position="138"/>
    </location>
</feature>
<dbReference type="RefSeq" id="XP_015661475.1">
    <property type="nucleotide sequence ID" value="XM_015799873.1"/>
</dbReference>
<dbReference type="AlphaFoldDB" id="A0A0M9G667"/>
<sequence length="328" mass="37154">MSAEKDTYTFQYGELKRGQVYALAMAKVTENFLRANFHDSPNYEKLLLSVSGHLTRDPSMDDKLLHGFELALMTRQNAVLKEERDNDKDRKKFVFENRAKGRDVNDDSESEAEEEGLTTEEQLAERKRQQEEEEKRKEAEFLEAQERFQAMLRRKEENEARLKSQARKVDTAAIERQLESRGAVLLNEGLGAKKRSGKGSPKPGQLSAEEAAKMKVDVALVMKEKTRLDTVLHTSDEELPAALAEAKKSLAEYTQKTATLGEPASPTKEMSKGEVTQLQQKLTKQTMDKNRLAMQLKAMEPNPVRDELVAVLEQRDVLAVKVEQAENA</sequence>
<dbReference type="OrthoDB" id="272631at2759"/>
<dbReference type="EMBL" id="LGTL01000004">
    <property type="protein sequence ID" value="KPA83036.1"/>
    <property type="molecule type" value="Genomic_DNA"/>
</dbReference>
<dbReference type="OMA" id="PKQMNAR"/>
<dbReference type="VEuPathDB" id="TriTrypDB:LpyrH10_04_3120"/>
<gene>
    <name evidence="2" type="ORF">ABB37_02762</name>
</gene>
<evidence type="ECO:0000256" key="1">
    <source>
        <dbReference type="SAM" id="MobiDB-lite"/>
    </source>
</evidence>
<proteinExistence type="predicted"/>
<reference evidence="2 3" key="1">
    <citation type="submission" date="2015-07" db="EMBL/GenBank/DDBJ databases">
        <title>High-quality genome of monoxenous trypanosomatid Leptomonas pyrrhocoris.</title>
        <authorList>
            <person name="Flegontov P."/>
            <person name="Butenko A."/>
            <person name="Firsov S."/>
            <person name="Vlcek C."/>
            <person name="Logacheva M.D."/>
            <person name="Field M."/>
            <person name="Filatov D."/>
            <person name="Flegontova O."/>
            <person name="Gerasimov E."/>
            <person name="Jackson A.P."/>
            <person name="Kelly S."/>
            <person name="Opperdoes F."/>
            <person name="O'Reilly A."/>
            <person name="Votypka J."/>
            <person name="Yurchenko V."/>
            <person name="Lukes J."/>
        </authorList>
    </citation>
    <scope>NUCLEOTIDE SEQUENCE [LARGE SCALE GENOMIC DNA]</scope>
    <source>
        <strain evidence="2">H10</strain>
    </source>
</reference>
<organism evidence="2 3">
    <name type="scientific">Leptomonas pyrrhocoris</name>
    <name type="common">Firebug parasite</name>
    <dbReference type="NCBI Taxonomy" id="157538"/>
    <lineage>
        <taxon>Eukaryota</taxon>
        <taxon>Discoba</taxon>
        <taxon>Euglenozoa</taxon>
        <taxon>Kinetoplastea</taxon>
        <taxon>Metakinetoplastina</taxon>
        <taxon>Trypanosomatida</taxon>
        <taxon>Trypanosomatidae</taxon>
        <taxon>Leishmaniinae</taxon>
        <taxon>Leptomonas</taxon>
    </lineage>
</organism>
<dbReference type="Proteomes" id="UP000037923">
    <property type="component" value="Unassembled WGS sequence"/>
</dbReference>
<evidence type="ECO:0000313" key="2">
    <source>
        <dbReference type="EMBL" id="KPA83036.1"/>
    </source>
</evidence>
<feature type="compositionally biased region" description="Basic and acidic residues" evidence="1">
    <location>
        <begin position="123"/>
        <end position="138"/>
    </location>
</feature>
<accession>A0A0M9G667</accession>
<evidence type="ECO:0000313" key="3">
    <source>
        <dbReference type="Proteomes" id="UP000037923"/>
    </source>
</evidence>
<name>A0A0M9G667_LEPPY</name>
<dbReference type="GeneID" id="26903053"/>
<protein>
    <submittedName>
        <fullName evidence="2">Uncharacterized protein</fullName>
    </submittedName>
</protein>
<feature type="compositionally biased region" description="Acidic residues" evidence="1">
    <location>
        <begin position="106"/>
        <end position="118"/>
    </location>
</feature>
<keyword evidence="3" id="KW-1185">Reference proteome</keyword>